<reference evidence="18 19" key="1">
    <citation type="submission" date="2016-02" db="EMBL/GenBank/DDBJ databases">
        <title>Complete genome sequencing and analysis of ATSB10, Dyella thiooxydans isolated from rhizosphere soil of sunflower (Helianthus annuus L.).</title>
        <authorList>
            <person name="Lee Y."/>
            <person name="Hwangbo K."/>
            <person name="Chung H."/>
            <person name="Yoo J."/>
            <person name="Kim K.Y."/>
            <person name="Sa T.M."/>
            <person name="Um Y."/>
            <person name="Madhaiyan M."/>
        </authorList>
    </citation>
    <scope>NUCLEOTIDE SEQUENCE [LARGE SCALE GENOMIC DNA]</scope>
    <source>
        <strain evidence="18 19">ATSB10</strain>
    </source>
</reference>
<keyword evidence="14" id="KW-1208">Phospholipid metabolism</keyword>
<dbReference type="GO" id="GO:0005886">
    <property type="term" value="C:plasma membrane"/>
    <property type="evidence" value="ECO:0007669"/>
    <property type="project" value="TreeGrafter"/>
</dbReference>
<dbReference type="STRING" id="445710.ATSB10_06670"/>
<evidence type="ECO:0000256" key="12">
    <source>
        <dbReference type="ARBA" id="ARBA00023136"/>
    </source>
</evidence>
<dbReference type="GO" id="GO:0046474">
    <property type="term" value="P:glycerophospholipid biosynthetic process"/>
    <property type="evidence" value="ECO:0007669"/>
    <property type="project" value="TreeGrafter"/>
</dbReference>
<feature type="transmembrane region" description="Helical" evidence="17">
    <location>
        <begin position="33"/>
        <end position="52"/>
    </location>
</feature>
<protein>
    <recommendedName>
        <fullName evidence="6">CDP-diacylglycerol--glycerol-3-phosphate 3-phosphatidyltransferase</fullName>
        <ecNumber evidence="5">2.7.8.5</ecNumber>
    </recommendedName>
</protein>
<dbReference type="PROSITE" id="PS00379">
    <property type="entry name" value="CDP_ALCOHOL_P_TRANSF"/>
    <property type="match status" value="1"/>
</dbReference>
<feature type="transmembrane region" description="Helical" evidence="17">
    <location>
        <begin position="64"/>
        <end position="83"/>
    </location>
</feature>
<dbReference type="PANTHER" id="PTHR14269:SF62">
    <property type="entry name" value="CDP-DIACYLGLYCEROL--GLYCEROL-3-PHOSPHATE 3-PHOSPHATIDYLTRANSFERASE 1, CHLOROPLASTIC"/>
    <property type="match status" value="1"/>
</dbReference>
<comment type="subcellular location">
    <subcellularLocation>
        <location evidence="2">Membrane</location>
        <topology evidence="2">Multi-pass membrane protein</topology>
    </subcellularLocation>
</comment>
<evidence type="ECO:0000256" key="15">
    <source>
        <dbReference type="ARBA" id="ARBA00048586"/>
    </source>
</evidence>
<dbReference type="GO" id="GO:0036094">
    <property type="term" value="F:small molecule binding"/>
    <property type="evidence" value="ECO:0007669"/>
    <property type="project" value="UniProtKB-ARBA"/>
</dbReference>
<dbReference type="GO" id="GO:0005737">
    <property type="term" value="C:cytoplasm"/>
    <property type="evidence" value="ECO:0007669"/>
    <property type="project" value="UniProtKB-ARBA"/>
</dbReference>
<keyword evidence="12 17" id="KW-0472">Membrane</keyword>
<feature type="transmembrane region" description="Helical" evidence="17">
    <location>
        <begin position="103"/>
        <end position="125"/>
    </location>
</feature>
<comment type="similarity">
    <text evidence="4 16">Belongs to the CDP-alcohol phosphatidyltransferase class-I family.</text>
</comment>
<gene>
    <name evidence="18" type="ORF">ATSB10_06670</name>
</gene>
<feature type="transmembrane region" description="Helical" evidence="17">
    <location>
        <begin position="137"/>
        <end position="160"/>
    </location>
</feature>
<comment type="pathway">
    <text evidence="3">Phospholipid metabolism; phosphatidylglycerol biosynthesis; phosphatidylglycerol from CDP-diacylglycerol: step 1/2.</text>
</comment>
<evidence type="ECO:0000256" key="3">
    <source>
        <dbReference type="ARBA" id="ARBA00005042"/>
    </source>
</evidence>
<proteinExistence type="inferred from homology"/>
<sequence>MRINLPTWLTLFRVALLPVMVVAFYLPFRGHNIVAAVVFLLAAVTDWLDGYLARRLNMTSAFGAFLDPVADKLMVAITLFLLVESHHRVVESHYGAAVPNHDWFGVVMAVTAAIIVGREISISALREWMAEIGMRAAVKVAFIGKLKTAMQMVALTVLIVQHDAETLRLYHVGEFLLVAAGVLTIWSGLYYVRAAWPALSGDLSRPPSSGDDS</sequence>
<dbReference type="InterPro" id="IPR004570">
    <property type="entry name" value="Phosphatidylglycerol_P_synth"/>
</dbReference>
<evidence type="ECO:0000256" key="16">
    <source>
        <dbReference type="RuleBase" id="RU003750"/>
    </source>
</evidence>
<dbReference type="InterPro" id="IPR048254">
    <property type="entry name" value="CDP_ALCOHOL_P_TRANSF_CS"/>
</dbReference>
<dbReference type="GO" id="GO:0050793">
    <property type="term" value="P:regulation of developmental process"/>
    <property type="evidence" value="ECO:0007669"/>
    <property type="project" value="UniProtKB-ARBA"/>
</dbReference>
<dbReference type="PIRSF" id="PIRSF000847">
    <property type="entry name" value="Phos_ph_gly_syn"/>
    <property type="match status" value="1"/>
</dbReference>
<feature type="transmembrane region" description="Helical" evidence="17">
    <location>
        <begin position="172"/>
        <end position="192"/>
    </location>
</feature>
<comment type="catalytic activity">
    <reaction evidence="15">
        <text>a CDP-1,2-diacyl-sn-glycerol + sn-glycerol 3-phosphate = a 1,2-diacyl-sn-glycero-3-phospho-(1'-sn-glycero-3'-phosphate) + CMP + H(+)</text>
        <dbReference type="Rhea" id="RHEA:12593"/>
        <dbReference type="ChEBI" id="CHEBI:15378"/>
        <dbReference type="ChEBI" id="CHEBI:57597"/>
        <dbReference type="ChEBI" id="CHEBI:58332"/>
        <dbReference type="ChEBI" id="CHEBI:60110"/>
        <dbReference type="ChEBI" id="CHEBI:60377"/>
        <dbReference type="EC" id="2.7.8.5"/>
    </reaction>
</comment>
<dbReference type="PATRIC" id="fig|445710.3.peg.661"/>
<dbReference type="GO" id="GO:0008444">
    <property type="term" value="F:CDP-diacylglycerol-glycerol-3-phosphate 3-phosphatidyltransferase activity"/>
    <property type="evidence" value="ECO:0007669"/>
    <property type="project" value="UniProtKB-EC"/>
</dbReference>
<evidence type="ECO:0000256" key="13">
    <source>
        <dbReference type="ARBA" id="ARBA00023209"/>
    </source>
</evidence>
<evidence type="ECO:0000256" key="4">
    <source>
        <dbReference type="ARBA" id="ARBA00010441"/>
    </source>
</evidence>
<keyword evidence="11" id="KW-0443">Lipid metabolism</keyword>
<dbReference type="RefSeq" id="WP_063670410.1">
    <property type="nucleotide sequence ID" value="NZ_CP014841.1"/>
</dbReference>
<evidence type="ECO:0000256" key="7">
    <source>
        <dbReference type="ARBA" id="ARBA00022516"/>
    </source>
</evidence>
<evidence type="ECO:0000313" key="19">
    <source>
        <dbReference type="Proteomes" id="UP000077255"/>
    </source>
</evidence>
<dbReference type="Pfam" id="PF01066">
    <property type="entry name" value="CDP-OH_P_transf"/>
    <property type="match status" value="1"/>
</dbReference>
<evidence type="ECO:0000256" key="6">
    <source>
        <dbReference type="ARBA" id="ARBA00014944"/>
    </source>
</evidence>
<keyword evidence="13" id="KW-0594">Phospholipid biosynthesis</keyword>
<feature type="transmembrane region" description="Helical" evidence="17">
    <location>
        <begin position="7"/>
        <end position="27"/>
    </location>
</feature>
<dbReference type="FunFam" id="1.20.120.1760:FF:000008">
    <property type="entry name" value="CDP-diacylglycerol--glycerol-3-phosphate 3-phosphatidyltransferase 2"/>
    <property type="match status" value="1"/>
</dbReference>
<dbReference type="PANTHER" id="PTHR14269">
    <property type="entry name" value="CDP-DIACYLGLYCEROL--GLYCEROL-3-PHOSPHATE 3-PHOSPHATIDYLTRANSFERASE-RELATED"/>
    <property type="match status" value="1"/>
</dbReference>
<evidence type="ECO:0000256" key="5">
    <source>
        <dbReference type="ARBA" id="ARBA00013170"/>
    </source>
</evidence>
<accession>A0A160MXU7</accession>
<evidence type="ECO:0000313" key="18">
    <source>
        <dbReference type="EMBL" id="AND68121.1"/>
    </source>
</evidence>
<evidence type="ECO:0000256" key="11">
    <source>
        <dbReference type="ARBA" id="ARBA00023098"/>
    </source>
</evidence>
<evidence type="ECO:0000256" key="17">
    <source>
        <dbReference type="SAM" id="Phobius"/>
    </source>
</evidence>
<dbReference type="Proteomes" id="UP000077255">
    <property type="component" value="Chromosome"/>
</dbReference>
<keyword evidence="19" id="KW-1185">Reference proteome</keyword>
<dbReference type="KEGG" id="dtx:ATSB10_06670"/>
<keyword evidence="7" id="KW-0444">Lipid biosynthesis</keyword>
<evidence type="ECO:0000256" key="8">
    <source>
        <dbReference type="ARBA" id="ARBA00022679"/>
    </source>
</evidence>
<dbReference type="InterPro" id="IPR050324">
    <property type="entry name" value="CDP-alcohol_PTase-I"/>
</dbReference>
<name>A0A160MXU7_9GAMM</name>
<dbReference type="Gene3D" id="1.20.120.1760">
    <property type="match status" value="1"/>
</dbReference>
<evidence type="ECO:0000256" key="10">
    <source>
        <dbReference type="ARBA" id="ARBA00022989"/>
    </source>
</evidence>
<evidence type="ECO:0000256" key="2">
    <source>
        <dbReference type="ARBA" id="ARBA00004141"/>
    </source>
</evidence>
<dbReference type="EC" id="2.7.8.5" evidence="5"/>
<organism evidence="18 19">
    <name type="scientific">Dyella thiooxydans</name>
    <dbReference type="NCBI Taxonomy" id="445710"/>
    <lineage>
        <taxon>Bacteria</taxon>
        <taxon>Pseudomonadati</taxon>
        <taxon>Pseudomonadota</taxon>
        <taxon>Gammaproteobacteria</taxon>
        <taxon>Lysobacterales</taxon>
        <taxon>Rhodanobacteraceae</taxon>
        <taxon>Dyella</taxon>
    </lineage>
</organism>
<evidence type="ECO:0000256" key="9">
    <source>
        <dbReference type="ARBA" id="ARBA00022692"/>
    </source>
</evidence>
<dbReference type="EMBL" id="CP014841">
    <property type="protein sequence ID" value="AND68121.1"/>
    <property type="molecule type" value="Genomic_DNA"/>
</dbReference>
<dbReference type="InterPro" id="IPR000462">
    <property type="entry name" value="CDP-OH_P_trans"/>
</dbReference>
<evidence type="ECO:0000256" key="1">
    <source>
        <dbReference type="ARBA" id="ARBA00001936"/>
    </source>
</evidence>
<dbReference type="InterPro" id="IPR043130">
    <property type="entry name" value="CDP-OH_PTrfase_TM_dom"/>
</dbReference>
<keyword evidence="10 17" id="KW-1133">Transmembrane helix</keyword>
<dbReference type="AlphaFoldDB" id="A0A160MXU7"/>
<comment type="cofactor">
    <cofactor evidence="1">
        <name>Mn(2+)</name>
        <dbReference type="ChEBI" id="CHEBI:29035"/>
    </cofactor>
</comment>
<keyword evidence="8 16" id="KW-0808">Transferase</keyword>
<evidence type="ECO:0000256" key="14">
    <source>
        <dbReference type="ARBA" id="ARBA00023264"/>
    </source>
</evidence>
<dbReference type="OrthoDB" id="9796672at2"/>
<keyword evidence="9 17" id="KW-0812">Transmembrane</keyword>